<organism evidence="2 3">
    <name type="scientific">Cryptococcus tetragattii IND107</name>
    <dbReference type="NCBI Taxonomy" id="1296105"/>
    <lineage>
        <taxon>Eukaryota</taxon>
        <taxon>Fungi</taxon>
        <taxon>Dikarya</taxon>
        <taxon>Basidiomycota</taxon>
        <taxon>Agaricomycotina</taxon>
        <taxon>Tremellomycetes</taxon>
        <taxon>Tremellales</taxon>
        <taxon>Cryptococcaceae</taxon>
        <taxon>Cryptococcus</taxon>
        <taxon>Cryptococcus gattii species complex</taxon>
    </lineage>
</organism>
<accession>A0ABR3BPT0</accession>
<gene>
    <name evidence="2" type="ORF">I308_104237</name>
</gene>
<feature type="compositionally biased region" description="Basic and acidic residues" evidence="1">
    <location>
        <begin position="164"/>
        <end position="174"/>
    </location>
</feature>
<feature type="compositionally biased region" description="Basic residues" evidence="1">
    <location>
        <begin position="216"/>
        <end position="226"/>
    </location>
</feature>
<feature type="compositionally biased region" description="Acidic residues" evidence="1">
    <location>
        <begin position="56"/>
        <end position="74"/>
    </location>
</feature>
<name>A0ABR3BPT0_9TREE</name>
<dbReference type="EMBL" id="ATAM02000007">
    <property type="protein sequence ID" value="KAL0247202.1"/>
    <property type="molecule type" value="Genomic_DNA"/>
</dbReference>
<feature type="region of interest" description="Disordered" evidence="1">
    <location>
        <begin position="201"/>
        <end position="226"/>
    </location>
</feature>
<reference evidence="2" key="2">
    <citation type="submission" date="2024-01" db="EMBL/GenBank/DDBJ databases">
        <title>Comparative genomics of Cryptococcus and Kwoniella reveals pathogenesis evolution and contrasting modes of karyotype evolution via chromosome fusion or intercentromeric recombination.</title>
        <authorList>
            <person name="Coelho M.A."/>
            <person name="David-Palma M."/>
            <person name="Shea T."/>
            <person name="Bowers K."/>
            <person name="Mcginley-Smith S."/>
            <person name="Mohammad A.W."/>
            <person name="Gnirke A."/>
            <person name="Yurkov A.M."/>
            <person name="Nowrousian M."/>
            <person name="Sun S."/>
            <person name="Cuomo C.A."/>
            <person name="Heitman J."/>
        </authorList>
    </citation>
    <scope>NUCLEOTIDE SEQUENCE</scope>
    <source>
        <strain evidence="2">IND107</strain>
    </source>
</reference>
<reference evidence="2" key="1">
    <citation type="submission" date="2015-01" db="EMBL/GenBank/DDBJ databases">
        <authorList>
            <consortium name="The Broad Institute Genomics Platform"/>
            <person name="Cuomo C."/>
            <person name="Litvintseva A."/>
            <person name="Chen Y."/>
            <person name="Heitman J."/>
            <person name="Sun S."/>
            <person name="Springer D."/>
            <person name="Dromer F."/>
            <person name="Young S."/>
            <person name="Zeng Q."/>
            <person name="Gargeya S."/>
            <person name="Abouelleil A."/>
            <person name="Alvarado L."/>
            <person name="Chapman S.B."/>
            <person name="Gainer-Dewar J."/>
            <person name="Goldberg J."/>
            <person name="Griggs A."/>
            <person name="Gujja S."/>
            <person name="Hansen M."/>
            <person name="Howarth C."/>
            <person name="Imamovic A."/>
            <person name="Larimer J."/>
            <person name="Murphy C."/>
            <person name="Naylor J."/>
            <person name="Pearson M."/>
            <person name="Priest M."/>
            <person name="Roberts A."/>
            <person name="Saif S."/>
            <person name="Shea T."/>
            <person name="Sykes S."/>
            <person name="Wortman J."/>
            <person name="Nusbaum C."/>
            <person name="Birren B."/>
        </authorList>
    </citation>
    <scope>NUCLEOTIDE SEQUENCE</scope>
    <source>
        <strain evidence="2">IND107</strain>
    </source>
</reference>
<dbReference type="RefSeq" id="XP_066613163.1">
    <property type="nucleotide sequence ID" value="XM_066758715.1"/>
</dbReference>
<comment type="caution">
    <text evidence="2">The sequence shown here is derived from an EMBL/GenBank/DDBJ whole genome shotgun (WGS) entry which is preliminary data.</text>
</comment>
<feature type="compositionally biased region" description="Polar residues" evidence="1">
    <location>
        <begin position="201"/>
        <end position="214"/>
    </location>
</feature>
<evidence type="ECO:0000313" key="3">
    <source>
        <dbReference type="Proteomes" id="UP000054399"/>
    </source>
</evidence>
<keyword evidence="3" id="KW-1185">Reference proteome</keyword>
<proteinExistence type="predicted"/>
<feature type="compositionally biased region" description="Polar residues" evidence="1">
    <location>
        <begin position="1"/>
        <end position="12"/>
    </location>
</feature>
<protein>
    <submittedName>
        <fullName evidence="2">Uncharacterized protein</fullName>
    </submittedName>
</protein>
<evidence type="ECO:0000313" key="2">
    <source>
        <dbReference type="EMBL" id="KAL0247202.1"/>
    </source>
</evidence>
<feature type="compositionally biased region" description="Basic and acidic residues" evidence="1">
    <location>
        <begin position="75"/>
        <end position="89"/>
    </location>
</feature>
<dbReference type="GeneID" id="91991093"/>
<evidence type="ECO:0000256" key="1">
    <source>
        <dbReference type="SAM" id="MobiDB-lite"/>
    </source>
</evidence>
<dbReference type="Proteomes" id="UP000054399">
    <property type="component" value="Unassembled WGS sequence"/>
</dbReference>
<sequence>MPGINYVSSSLNRTKRRWSSQADEEAYPRPPHGYVRRKPRGMFAYLKPPPPLLREENDEVYDDAEGQIQEEELELHETSQKNERQEDPRQPTPRKPIIQPKVNTQSIDFGFSWAVPLSPAQQRVKAPFGNSGKVNNSGEDRLPSAHSLPWFMVWEDTWIGKADSQSRGREEKPQHYHSTMSSPGRRVREILAKKNFSQLNLSLRPSQSHTQSPYKIQKKSNLKGKD</sequence>
<feature type="region of interest" description="Disordered" evidence="1">
    <location>
        <begin position="1"/>
        <end position="101"/>
    </location>
</feature>
<feature type="region of interest" description="Disordered" evidence="1">
    <location>
        <begin position="162"/>
        <end position="186"/>
    </location>
</feature>